<proteinExistence type="inferred from homology"/>
<dbReference type="SUPFAM" id="SSF49599">
    <property type="entry name" value="TRAF domain-like"/>
    <property type="match status" value="1"/>
</dbReference>
<dbReference type="InterPro" id="IPR013083">
    <property type="entry name" value="Znf_RING/FYVE/PHD"/>
</dbReference>
<evidence type="ECO:0000256" key="10">
    <source>
        <dbReference type="RuleBase" id="RU201113"/>
    </source>
</evidence>
<dbReference type="Gene3D" id="3.30.40.10">
    <property type="entry name" value="Zinc/RING finger domain, C3HC4 (zinc finger)"/>
    <property type="match status" value="2"/>
</dbReference>
<evidence type="ECO:0000256" key="4">
    <source>
        <dbReference type="ARBA" id="ARBA00022679"/>
    </source>
</evidence>
<evidence type="ECO:0000256" key="2">
    <source>
        <dbReference type="ARBA" id="ARBA00004906"/>
    </source>
</evidence>
<dbReference type="GO" id="GO:0043161">
    <property type="term" value="P:proteasome-mediated ubiquitin-dependent protein catabolic process"/>
    <property type="evidence" value="ECO:0007669"/>
    <property type="project" value="TreeGrafter"/>
</dbReference>
<evidence type="ECO:0000313" key="14">
    <source>
        <dbReference type="RefSeq" id="XP_025833697.1"/>
    </source>
</evidence>
<dbReference type="Pfam" id="PF21361">
    <property type="entry name" value="Sina_ZnF"/>
    <property type="match status" value="1"/>
</dbReference>
<accession>A0A7F5RCJ7</accession>
<keyword evidence="6 9" id="KW-0863">Zinc-finger</keyword>
<protein>
    <recommendedName>
        <fullName evidence="10">E3 ubiquitin-protein ligase</fullName>
        <ecNumber evidence="10">2.3.2.27</ecNumber>
    </recommendedName>
</protein>
<dbReference type="InterPro" id="IPR001841">
    <property type="entry name" value="Znf_RING"/>
</dbReference>
<evidence type="ECO:0000256" key="6">
    <source>
        <dbReference type="ARBA" id="ARBA00022771"/>
    </source>
</evidence>
<evidence type="ECO:0000256" key="5">
    <source>
        <dbReference type="ARBA" id="ARBA00022723"/>
    </source>
</evidence>
<feature type="domain" description="RING-type" evidence="11">
    <location>
        <begin position="12"/>
        <end position="49"/>
    </location>
</feature>
<dbReference type="Pfam" id="PF21362">
    <property type="entry name" value="Sina_RING"/>
    <property type="match status" value="1"/>
</dbReference>
<organism evidence="13 14">
    <name type="scientific">Agrilus planipennis</name>
    <name type="common">Emerald ash borer</name>
    <name type="synonym">Agrilus marcopoli</name>
    <dbReference type="NCBI Taxonomy" id="224129"/>
    <lineage>
        <taxon>Eukaryota</taxon>
        <taxon>Metazoa</taxon>
        <taxon>Ecdysozoa</taxon>
        <taxon>Arthropoda</taxon>
        <taxon>Hexapoda</taxon>
        <taxon>Insecta</taxon>
        <taxon>Pterygota</taxon>
        <taxon>Neoptera</taxon>
        <taxon>Endopterygota</taxon>
        <taxon>Coleoptera</taxon>
        <taxon>Polyphaga</taxon>
        <taxon>Elateriformia</taxon>
        <taxon>Buprestoidea</taxon>
        <taxon>Buprestidae</taxon>
        <taxon>Agrilinae</taxon>
        <taxon>Agrilus</taxon>
    </lineage>
</organism>
<dbReference type="PANTHER" id="PTHR45877:SF2">
    <property type="entry name" value="E3 UBIQUITIN-PROTEIN LIGASE SINA-RELATED"/>
    <property type="match status" value="1"/>
</dbReference>
<dbReference type="RefSeq" id="XP_025833697.1">
    <property type="nucleotide sequence ID" value="XM_025977912.1"/>
</dbReference>
<gene>
    <name evidence="14" type="primary">LOC108737471</name>
</gene>
<dbReference type="SUPFAM" id="SSF57850">
    <property type="entry name" value="RING/U-box"/>
    <property type="match status" value="1"/>
</dbReference>
<dbReference type="PANTHER" id="PTHR45877">
    <property type="entry name" value="E3 UBIQUITIN-PROTEIN LIGASE SIAH2"/>
    <property type="match status" value="1"/>
</dbReference>
<keyword evidence="13" id="KW-1185">Reference proteome</keyword>
<keyword evidence="4" id="KW-0808">Transferase</keyword>
<dbReference type="KEGG" id="apln:108737471"/>
<comment type="similarity">
    <text evidence="3 10">Belongs to the SINA (Seven in absentia) family.</text>
</comment>
<evidence type="ECO:0000256" key="8">
    <source>
        <dbReference type="ARBA" id="ARBA00022833"/>
    </source>
</evidence>
<dbReference type="EC" id="2.3.2.27" evidence="10"/>
<dbReference type="Proteomes" id="UP000192223">
    <property type="component" value="Unplaced"/>
</dbReference>
<keyword evidence="7 10" id="KW-0833">Ubl conjugation pathway</keyword>
<dbReference type="GO" id="GO:0005737">
    <property type="term" value="C:cytoplasm"/>
    <property type="evidence" value="ECO:0007669"/>
    <property type="project" value="InterPro"/>
</dbReference>
<dbReference type="GO" id="GO:0016567">
    <property type="term" value="P:protein ubiquitination"/>
    <property type="evidence" value="ECO:0007669"/>
    <property type="project" value="UniProtKB-UniPathway"/>
</dbReference>
<evidence type="ECO:0000256" key="1">
    <source>
        <dbReference type="ARBA" id="ARBA00000900"/>
    </source>
</evidence>
<dbReference type="UniPathway" id="UPA00143"/>
<dbReference type="InterPro" id="IPR018121">
    <property type="entry name" value="7-in-absentia-prot_TRAF-dom"/>
</dbReference>
<dbReference type="GeneID" id="108737471"/>
<evidence type="ECO:0000256" key="7">
    <source>
        <dbReference type="ARBA" id="ARBA00022786"/>
    </source>
</evidence>
<dbReference type="Pfam" id="PF03145">
    <property type="entry name" value="Sina_TRAF"/>
    <property type="match status" value="1"/>
</dbReference>
<dbReference type="PROSITE" id="PS51081">
    <property type="entry name" value="ZF_SIAH"/>
    <property type="match status" value="1"/>
</dbReference>
<dbReference type="GO" id="GO:0061630">
    <property type="term" value="F:ubiquitin protein ligase activity"/>
    <property type="evidence" value="ECO:0007669"/>
    <property type="project" value="UniProtKB-EC"/>
</dbReference>
<dbReference type="GO" id="GO:0031624">
    <property type="term" value="F:ubiquitin conjugating enzyme binding"/>
    <property type="evidence" value="ECO:0007669"/>
    <property type="project" value="TreeGrafter"/>
</dbReference>
<evidence type="ECO:0000259" key="11">
    <source>
        <dbReference type="PROSITE" id="PS50089"/>
    </source>
</evidence>
<dbReference type="Gene3D" id="2.60.210.10">
    <property type="entry name" value="Apoptosis, Tumor Necrosis Factor Receptor Associated Protein 2, Chain A"/>
    <property type="match status" value="1"/>
</dbReference>
<reference evidence="14" key="1">
    <citation type="submission" date="2025-08" db="UniProtKB">
        <authorList>
            <consortium name="RefSeq"/>
        </authorList>
    </citation>
    <scope>IDENTIFICATION</scope>
    <source>
        <tissue evidence="14">Entire body</tissue>
    </source>
</reference>
<evidence type="ECO:0000256" key="3">
    <source>
        <dbReference type="ARBA" id="ARBA00009119"/>
    </source>
</evidence>
<comment type="pathway">
    <text evidence="2 10">Protein modification; protein ubiquitination.</text>
</comment>
<dbReference type="OrthoDB" id="4788989at2759"/>
<dbReference type="GO" id="GO:0008270">
    <property type="term" value="F:zinc ion binding"/>
    <property type="evidence" value="ECO:0007669"/>
    <property type="project" value="UniProtKB-KW"/>
</dbReference>
<comment type="domain">
    <text evidence="10">The SBD domain (substrate-binding domain) mediates the interaction with substrate proteins. It is related to the TRAF family.</text>
</comment>
<dbReference type="AlphaFoldDB" id="A0A7F5RCJ7"/>
<dbReference type="PROSITE" id="PS50089">
    <property type="entry name" value="ZF_RING_2"/>
    <property type="match status" value="1"/>
</dbReference>
<comment type="catalytic activity">
    <reaction evidence="1 10">
        <text>S-ubiquitinyl-[E2 ubiquitin-conjugating enzyme]-L-cysteine + [acceptor protein]-L-lysine = [E2 ubiquitin-conjugating enzyme]-L-cysteine + N(6)-ubiquitinyl-[acceptor protein]-L-lysine.</text>
        <dbReference type="EC" id="2.3.2.27"/>
    </reaction>
</comment>
<dbReference type="InterPro" id="IPR004162">
    <property type="entry name" value="SINA-like_animal"/>
</dbReference>
<feature type="domain" description="SIAH-type" evidence="12">
    <location>
        <begin position="70"/>
        <end position="133"/>
    </location>
</feature>
<dbReference type="InterPro" id="IPR049548">
    <property type="entry name" value="Sina-like_RING"/>
</dbReference>
<sequence length="280" mass="32727">MKIKLMESLLECPVCYETMKPPILQCIKGHSLCGNCCDPSKLTKCPTCRSAMSTTRNYQLEQIIKQMKLDSKVKCPFAEEGCQFVLKASEMLEHKKECRYRMFECEGKKYCGWNCNWTGPIDKICDHFKTEHTLLEFKGAYKKDLDLKENTKHVAAIDFGKRSHIFWMKSKVDVEKEKCFWVFQRIGLEKQAANFYYEFELCDGPVRKLKVSEFCEGDVREAEDIFKSEKCVSIPFNLIKNYIDKSGKINFRYRIMKYNSEHPVAALQDKTTGNIKNERV</sequence>
<evidence type="ECO:0000259" key="12">
    <source>
        <dbReference type="PROSITE" id="PS51081"/>
    </source>
</evidence>
<comment type="domain">
    <text evidence="10">The RING-type zinc finger domain is essential for ubiquitin ligase activity.</text>
</comment>
<comment type="function">
    <text evidence="10">E3 ubiquitin-protein ligase that mediates ubiquitination and subsequent proteasomal degradation of target proteins. E3 ubiquitin ligases accept ubiquitin from an E2 ubiquitin-conjugating enzyme in the form of a thioester and then directly transfers the ubiquitin to targeted substrates.</text>
</comment>
<dbReference type="InterPro" id="IPR008974">
    <property type="entry name" value="TRAF-like"/>
</dbReference>
<keyword evidence="8 10" id="KW-0862">Zinc</keyword>
<dbReference type="InterPro" id="IPR013010">
    <property type="entry name" value="Znf_SIAH"/>
</dbReference>
<dbReference type="InParanoid" id="A0A7F5RCJ7"/>
<keyword evidence="5 10" id="KW-0479">Metal-binding</keyword>
<name>A0A7F5RCJ7_AGRPL</name>
<evidence type="ECO:0000313" key="13">
    <source>
        <dbReference type="Proteomes" id="UP000192223"/>
    </source>
</evidence>
<evidence type="ECO:0000256" key="9">
    <source>
        <dbReference type="PROSITE-ProRule" id="PRU00455"/>
    </source>
</evidence>